<dbReference type="GO" id="GO:0000981">
    <property type="term" value="F:DNA-binding transcription factor activity, RNA polymerase II-specific"/>
    <property type="evidence" value="ECO:0007669"/>
    <property type="project" value="TreeGrafter"/>
</dbReference>
<evidence type="ECO:0000256" key="5">
    <source>
        <dbReference type="ARBA" id="ARBA00023242"/>
    </source>
</evidence>
<dbReference type="Gene3D" id="1.20.5.170">
    <property type="match status" value="1"/>
</dbReference>
<keyword evidence="6" id="KW-0175">Coiled coil</keyword>
<protein>
    <recommendedName>
        <fullName evidence="8">BZIP domain-containing protein</fullName>
    </recommendedName>
</protein>
<dbReference type="Pfam" id="PF00170">
    <property type="entry name" value="bZIP_1"/>
    <property type="match status" value="1"/>
</dbReference>
<evidence type="ECO:0000256" key="1">
    <source>
        <dbReference type="ARBA" id="ARBA00004123"/>
    </source>
</evidence>
<accession>A0AA36CIJ9</accession>
<dbReference type="AlphaFoldDB" id="A0AA36CIJ9"/>
<comment type="subcellular location">
    <subcellularLocation>
        <location evidence="1">Nucleus</location>
    </subcellularLocation>
</comment>
<keyword evidence="4" id="KW-0804">Transcription</keyword>
<keyword evidence="5" id="KW-0539">Nucleus</keyword>
<feature type="non-terminal residue" evidence="9">
    <location>
        <position position="1"/>
    </location>
</feature>
<dbReference type="InterPro" id="IPR004827">
    <property type="entry name" value="bZIP"/>
</dbReference>
<proteinExistence type="predicted"/>
<feature type="domain" description="BZIP" evidence="8">
    <location>
        <begin position="258"/>
        <end position="321"/>
    </location>
</feature>
<dbReference type="EMBL" id="CATQJA010001799">
    <property type="protein sequence ID" value="CAJ0568695.1"/>
    <property type="molecule type" value="Genomic_DNA"/>
</dbReference>
<organism evidence="9 10">
    <name type="scientific">Mesorhabditis spiculigera</name>
    <dbReference type="NCBI Taxonomy" id="96644"/>
    <lineage>
        <taxon>Eukaryota</taxon>
        <taxon>Metazoa</taxon>
        <taxon>Ecdysozoa</taxon>
        <taxon>Nematoda</taxon>
        <taxon>Chromadorea</taxon>
        <taxon>Rhabditida</taxon>
        <taxon>Rhabditina</taxon>
        <taxon>Rhabditomorpha</taxon>
        <taxon>Rhabditoidea</taxon>
        <taxon>Rhabditidae</taxon>
        <taxon>Mesorhabditinae</taxon>
        <taxon>Mesorhabditis</taxon>
    </lineage>
</organism>
<evidence type="ECO:0000256" key="6">
    <source>
        <dbReference type="SAM" id="Coils"/>
    </source>
</evidence>
<evidence type="ECO:0000256" key="2">
    <source>
        <dbReference type="ARBA" id="ARBA00023015"/>
    </source>
</evidence>
<evidence type="ECO:0000256" key="4">
    <source>
        <dbReference type="ARBA" id="ARBA00023163"/>
    </source>
</evidence>
<evidence type="ECO:0000256" key="7">
    <source>
        <dbReference type="SAM" id="MobiDB-lite"/>
    </source>
</evidence>
<reference evidence="9" key="1">
    <citation type="submission" date="2023-06" db="EMBL/GenBank/DDBJ databases">
        <authorList>
            <person name="Delattre M."/>
        </authorList>
    </citation>
    <scope>NUCLEOTIDE SEQUENCE</scope>
    <source>
        <strain evidence="9">AF72</strain>
    </source>
</reference>
<feature type="region of interest" description="Disordered" evidence="7">
    <location>
        <begin position="100"/>
        <end position="191"/>
    </location>
</feature>
<dbReference type="PROSITE" id="PS50217">
    <property type="entry name" value="BZIP"/>
    <property type="match status" value="1"/>
</dbReference>
<dbReference type="Proteomes" id="UP001177023">
    <property type="component" value="Unassembled WGS sequence"/>
</dbReference>
<dbReference type="CDD" id="cd14689">
    <property type="entry name" value="bZIP_CREB3"/>
    <property type="match status" value="1"/>
</dbReference>
<evidence type="ECO:0000313" key="9">
    <source>
        <dbReference type="EMBL" id="CAJ0568695.1"/>
    </source>
</evidence>
<evidence type="ECO:0000313" key="10">
    <source>
        <dbReference type="Proteomes" id="UP001177023"/>
    </source>
</evidence>
<sequence>MTSFGFDEEMFHPGTPEFKVFDFVEHKPLPIAGWGLRVPDYHGSTSVSPSSSLSSPSDIKTDFGAEFYSPLCVNPFSGSASFLHSPASSSSSPFGFPIQNGHHVGSAQGSLPSMCDSPLPPVSHFSQHTQHAQGQLHPAGMLPVGMGGGFFMSPQLHHQPMRHHQPYESKDDDSSEENGRSPSPPLSDGDAEGLTALQAQHRSRSKMHEMAVRQKLITDQDVRSHGCVQLSAEEKRTLVQEGYPIPTKFPLTKTEEEALKIVRRKIKNKLSAQESRRKRKEYMDSLEQRVQIYFSENQALKHKMKQLEMSNRGLMARLKQLEAMVAPGNAQIIDDGMVM</sequence>
<comment type="caution">
    <text evidence="9">The sequence shown here is derived from an EMBL/GenBank/DDBJ whole genome shotgun (WGS) entry which is preliminary data.</text>
</comment>
<dbReference type="InterPro" id="IPR046347">
    <property type="entry name" value="bZIP_sf"/>
</dbReference>
<dbReference type="PANTHER" id="PTHR46004:SF3">
    <property type="entry name" value="CYCLIC AMP RESPONSE ELEMENT-BINDING PROTEIN A"/>
    <property type="match status" value="1"/>
</dbReference>
<name>A0AA36CIJ9_9BILA</name>
<keyword evidence="10" id="KW-1185">Reference proteome</keyword>
<keyword evidence="3" id="KW-0238">DNA-binding</keyword>
<feature type="coiled-coil region" evidence="6">
    <location>
        <begin position="283"/>
        <end position="324"/>
    </location>
</feature>
<dbReference type="SMART" id="SM00338">
    <property type="entry name" value="BRLZ"/>
    <property type="match status" value="1"/>
</dbReference>
<evidence type="ECO:0000259" key="8">
    <source>
        <dbReference type="PROSITE" id="PS50217"/>
    </source>
</evidence>
<feature type="compositionally biased region" description="Polar residues" evidence="7">
    <location>
        <begin position="124"/>
        <end position="133"/>
    </location>
</feature>
<dbReference type="GO" id="GO:0005634">
    <property type="term" value="C:nucleus"/>
    <property type="evidence" value="ECO:0007669"/>
    <property type="project" value="UniProtKB-SubCell"/>
</dbReference>
<dbReference type="PANTHER" id="PTHR46004">
    <property type="entry name" value="CYCLIC AMP RESPONSE ELEMENT-BINDING PROTEIN A"/>
    <property type="match status" value="1"/>
</dbReference>
<evidence type="ECO:0000256" key="3">
    <source>
        <dbReference type="ARBA" id="ARBA00023125"/>
    </source>
</evidence>
<dbReference type="SUPFAM" id="SSF57959">
    <property type="entry name" value="Leucine zipper domain"/>
    <property type="match status" value="1"/>
</dbReference>
<dbReference type="GO" id="GO:0035497">
    <property type="term" value="F:cAMP response element binding"/>
    <property type="evidence" value="ECO:0007669"/>
    <property type="project" value="TreeGrafter"/>
</dbReference>
<keyword evidence="2" id="KW-0805">Transcription regulation</keyword>
<gene>
    <name evidence="9" type="ORF">MSPICULIGERA_LOCUS7209</name>
</gene>
<dbReference type="PROSITE" id="PS00036">
    <property type="entry name" value="BZIP_BASIC"/>
    <property type="match status" value="1"/>
</dbReference>